<dbReference type="Gene3D" id="3.40.50.300">
    <property type="entry name" value="P-loop containing nucleotide triphosphate hydrolases"/>
    <property type="match status" value="1"/>
</dbReference>
<keyword evidence="7" id="KW-0479">Metal-binding</keyword>
<dbReference type="InterPro" id="IPR036925">
    <property type="entry name" value="TIF_IF2_dom3_sf"/>
</dbReference>
<dbReference type="FunFam" id="3.40.50.300:FF:000112">
    <property type="entry name" value="Eukaryotic translation initiation factor 5B"/>
    <property type="match status" value="1"/>
</dbReference>
<proteinExistence type="inferred from homology"/>
<dbReference type="PROSITE" id="PS51722">
    <property type="entry name" value="G_TR_2"/>
    <property type="match status" value="1"/>
</dbReference>
<keyword evidence="6" id="KW-0396">Initiation factor</keyword>
<dbReference type="CDD" id="cd01887">
    <property type="entry name" value="IF2_eIF5B"/>
    <property type="match status" value="1"/>
</dbReference>
<dbReference type="GO" id="GO:0046872">
    <property type="term" value="F:metal ion binding"/>
    <property type="evidence" value="ECO:0007669"/>
    <property type="project" value="UniProtKB-KW"/>
</dbReference>
<feature type="compositionally biased region" description="Acidic residues" evidence="13">
    <location>
        <begin position="1637"/>
        <end position="1647"/>
    </location>
</feature>
<dbReference type="EMBL" id="MU856872">
    <property type="protein sequence ID" value="KAK4156231.1"/>
    <property type="molecule type" value="Genomic_DNA"/>
</dbReference>
<keyword evidence="8" id="KW-0547">Nucleotide-binding</keyword>
<feature type="compositionally biased region" description="Acidic residues" evidence="13">
    <location>
        <begin position="1683"/>
        <end position="1704"/>
    </location>
</feature>
<keyword evidence="5" id="KW-0963">Cytoplasm</keyword>
<dbReference type="Pfam" id="PF14578">
    <property type="entry name" value="GTP_EFTU_D4"/>
    <property type="match status" value="1"/>
</dbReference>
<evidence type="ECO:0000256" key="11">
    <source>
        <dbReference type="ARBA" id="ARBA00023134"/>
    </source>
</evidence>
<evidence type="ECO:0000313" key="16">
    <source>
        <dbReference type="Proteomes" id="UP001302745"/>
    </source>
</evidence>
<comment type="subcellular location">
    <subcellularLocation>
        <location evidence="1">Cytoplasm</location>
    </subcellularLocation>
</comment>
<dbReference type="InterPro" id="IPR015760">
    <property type="entry name" value="TIF_IF2"/>
</dbReference>
<feature type="compositionally biased region" description="Basic and acidic residues" evidence="13">
    <location>
        <begin position="1571"/>
        <end position="1582"/>
    </location>
</feature>
<dbReference type="EC" id="3.6.5.3" evidence="3"/>
<dbReference type="InterPro" id="IPR027417">
    <property type="entry name" value="P-loop_NTPase"/>
</dbReference>
<feature type="compositionally biased region" description="Basic residues" evidence="13">
    <location>
        <begin position="1324"/>
        <end position="1333"/>
    </location>
</feature>
<evidence type="ECO:0000259" key="14">
    <source>
        <dbReference type="PROSITE" id="PS51722"/>
    </source>
</evidence>
<dbReference type="CDD" id="cd03703">
    <property type="entry name" value="aeIF5B_II"/>
    <property type="match status" value="1"/>
</dbReference>
<organism evidence="15 16">
    <name type="scientific">Chaetomidium leptoderma</name>
    <dbReference type="NCBI Taxonomy" id="669021"/>
    <lineage>
        <taxon>Eukaryota</taxon>
        <taxon>Fungi</taxon>
        <taxon>Dikarya</taxon>
        <taxon>Ascomycota</taxon>
        <taxon>Pezizomycotina</taxon>
        <taxon>Sordariomycetes</taxon>
        <taxon>Sordariomycetidae</taxon>
        <taxon>Sordariales</taxon>
        <taxon>Chaetomiaceae</taxon>
        <taxon>Chaetomidium</taxon>
    </lineage>
</organism>
<evidence type="ECO:0000256" key="2">
    <source>
        <dbReference type="ARBA" id="ARBA00007733"/>
    </source>
</evidence>
<evidence type="ECO:0000256" key="6">
    <source>
        <dbReference type="ARBA" id="ARBA00022540"/>
    </source>
</evidence>
<sequence>MAFQTNVLRDGEWVTETVDLHAVLKSQKAGPKGPTKQDPLKPPRCGLLTRTVVESALANSILPIRLRSPENNDIAFIGHHFVQICELRKDGRLKDIVRKNDFGCRIRNACVVGSLVIPELKDEACVDPSSLSAIKTEDDHAGPFSLSSSPRRPISGTQLPPQLLMVVLESGDNAFLFVRPGADGRPKLVASRFGSPKHIKGPLGFHLAIDPSSRYMALAGPADYFAVYELESHAQLNERYLANEPLHPIRSFRLRSVRGVIHKMTFLHPRPGDDGHIILLLVIVRHGKSRTVIYEWGLGNDLKAVFAEEKQGHRMPVEYQMPLLLIPLTVQSAFIAIAPDQIAVCTECLHGPPKFVNVEIGTPPPTINHRGRHRPLWAAWARPFRLQSYNKNRDCLYLAREDGVAVFMEIDPDGESARNTLMDPFPCNISNAFACLFDHSTDVLVLGSDFGPGGYWKIPPRQPVELLGTMPNWSPVVDLTATDDFTGWHQESHKDKTMVPWQQAKPRKPDRIFATCDGAGKGSITEYRYGLKANIGLDLEYAVGMKQAWLLPFCDPSSFSGYLLLLSMPDSTTALLLWSDFSSATTPAAGTIPYDLTSTTLALVDSGHLTIQITRQTIVLALPGLLSASVSDACVLDDCVAVSAHTDAQFQIHVFRIDLDHLALVHVQMIDVDGEVTCLSLGPDCTILAGIRESSQTCLARGSLKQPFNGLKVTNLTEYMSDKDGSLSLHPPSLVEGIETITSVRDTILLGTRSGEVITVKDTADSVSIHCEKLGTTTADVRCSYQAGATDPTILVSCDNNLVSIHVDPHTGRRGDSVELKKKFRVWPVDASKLEALAPPVHFATAVNMPSEDGITPILIISGSRILLAEMHEEPGPVHRSIPIEGSPNRVIYCQFAQWPTLMPTDRNKQPQACITGLGKEGDRILGLAEWNYRRGGNVWNFILVSTKGGRLIVVTTEKVPAEDGGGLRYWTRFRKEVGEPMYSVVGYDEGLIYCAGQTVYWEVLDTGQKRLKPLKSFALGSPATSLRISNGKLVALTSRESLVVLDNLDTDQENTRLCHVDPWRRNGIDFIEVAGPQLEEPAGGIILVADRECGVAGLWVPWQTPDRECEVFRRGRTRPLWEQQRRRPRYGRLPATADDAEILGVSLNGSLHQFTLLSAEAWRLLRFMHNMALGSQELCPFALGLTRQQHGHHHGGREGDPEPRLAYGLEMHKRALERLVVKQEHVTRFIELLRELDGGQHTAEWAAEGDHARYFRLAYDNNPEPRFTMAPKKKGGNKKGDDDWEAELGESIAPAGADAPTADAPAEDEEASAGGGGLMNLMRKNKEKRKKKGLADDDVEDAGDAQPAETTFPDLSAKQAEEANADDEFALPDKKGKGGKGKQQHQKAAANDEEVDASGKVLTKAEKEKLKKEREKQRKKEQAAKKKAGGPVKAEPAKPAAEEKKADTTAAAPAAADAGGKKKKLPPHLLALQKQQEDLRRQQEEAARIRAEEKARLEELERQDVEEFKRKEEEKARKKQKEKERIEQLKREGKYMTKAQKEEKARNERKLQQMIDAGIKVGGLEEGEAGEEKEKEKEKKKADSRKRGGRTKAAERARVQAEAAAKEAEEKARIARAKAEVKAAAKAQAAKAAAEDSVDEDWEAAAESDKEDVKDSWDADTDDEAEQKAKAGGKAKKAAKDDSEEESEEDSEEDSDEESEEDEKTTQTRLAEAQRKREAAERREKAHQAALAARSKDNLRSPICCILGHVDTGKTKLLDKIRQTNVQEGEAGGITQQIGATYFPVESIKQKTAVVNRGGKFDFKVPGLLIIDTPGHESFSNLRSRGSSLCNIAILVVDIMHGLEPQTLESMKLLRDRKTPFIVALNKIDRLYGWKKIDNNGFQESLALQNKAVQNEFKNRLEQTKLAFAEQGFNSELFYENKSMAKFVSLVPTSAHTGEGIPDMLKLIIELTQERMVGSLMYLSEVQATVLEVKAIEGFGMTIDVILSNGILREGDRIMVCGTEGVIKTNIRALLTPAPLKELRLKSQYVHNKEVKAALGVKISAPGLEGAIAGSRLLVVGPDDDESDLEDEVESDLASLFSRVEKSGRGVSVQASTLGSLEALLDFLKSCKIPVANVGIGPVFKRDVMQCGTMLEKAADYAVMLCFDVKVDKEAQAYADEQGIKIFTADIIYHLFDAFTKHINEQNEKKKEESKMLAVFPCVLSPVAVFNKTNPIVIGVDVVEGALRINTPISVEVIALGRVTSIEREHKQIPVCKKGQPSVAVKIEMGSGQPTYGRQLEEKDMLYSQISRPSINCLKQFYRDEVTNDEWQLIVKLKPMFDVA</sequence>
<feature type="region of interest" description="Disordered" evidence="13">
    <location>
        <begin position="1265"/>
        <end position="1734"/>
    </location>
</feature>
<dbReference type="InterPro" id="IPR018846">
    <property type="entry name" value="Beta-prop_RSE1/DDB1/CPSF1_1st"/>
</dbReference>
<dbReference type="SUPFAM" id="SSF52540">
    <property type="entry name" value="P-loop containing nucleoside triphosphate hydrolases"/>
    <property type="match status" value="1"/>
</dbReference>
<dbReference type="Proteomes" id="UP001302745">
    <property type="component" value="Unassembled WGS sequence"/>
</dbReference>
<dbReference type="Gene3D" id="3.40.50.10050">
    <property type="entry name" value="Translation initiation factor IF- 2, domain 3"/>
    <property type="match status" value="1"/>
</dbReference>
<accession>A0AAN7A0Y8</accession>
<dbReference type="GO" id="GO:0005739">
    <property type="term" value="C:mitochondrion"/>
    <property type="evidence" value="ECO:0007669"/>
    <property type="project" value="TreeGrafter"/>
</dbReference>
<evidence type="ECO:0000256" key="5">
    <source>
        <dbReference type="ARBA" id="ARBA00022490"/>
    </source>
</evidence>
<name>A0AAN7A0Y8_9PEZI</name>
<dbReference type="SUPFAM" id="SSF50447">
    <property type="entry name" value="Translation proteins"/>
    <property type="match status" value="1"/>
</dbReference>
<keyword evidence="11" id="KW-0342">GTP-binding</keyword>
<dbReference type="GO" id="GO:0003924">
    <property type="term" value="F:GTPase activity"/>
    <property type="evidence" value="ECO:0007669"/>
    <property type="project" value="InterPro"/>
</dbReference>
<keyword evidence="10" id="KW-0648">Protein biosynthesis</keyword>
<evidence type="ECO:0000256" key="9">
    <source>
        <dbReference type="ARBA" id="ARBA00022801"/>
    </source>
</evidence>
<dbReference type="FunFam" id="2.40.30.10:FF:000013">
    <property type="entry name" value="eukaryotic translation initiation factor 5B"/>
    <property type="match status" value="1"/>
</dbReference>
<gene>
    <name evidence="15" type="ORF">C8A00DRAFT_41290</name>
</gene>
<evidence type="ECO:0000256" key="10">
    <source>
        <dbReference type="ARBA" id="ARBA00022917"/>
    </source>
</evidence>
<dbReference type="PANTHER" id="PTHR43381:SF4">
    <property type="entry name" value="EUKARYOTIC TRANSLATION INITIATION FACTOR 5B"/>
    <property type="match status" value="1"/>
</dbReference>
<evidence type="ECO:0000313" key="15">
    <source>
        <dbReference type="EMBL" id="KAK4156231.1"/>
    </source>
</evidence>
<evidence type="ECO:0000256" key="13">
    <source>
        <dbReference type="SAM" id="MobiDB-lite"/>
    </source>
</evidence>
<dbReference type="InterPro" id="IPR029459">
    <property type="entry name" value="EFTU-type"/>
</dbReference>
<dbReference type="InterPro" id="IPR023115">
    <property type="entry name" value="TIF_IF2_dom3"/>
</dbReference>
<evidence type="ECO:0000256" key="8">
    <source>
        <dbReference type="ARBA" id="ARBA00022741"/>
    </source>
</evidence>
<feature type="compositionally biased region" description="Basic and acidic residues" evidence="13">
    <location>
        <begin position="1404"/>
        <end position="1425"/>
    </location>
</feature>
<comment type="similarity">
    <text evidence="2">Belongs to the TRAFAC class translation factor GTPase superfamily. Classic translation factor GTPase family. IF-2 subfamily.</text>
</comment>
<dbReference type="FunFam" id="3.40.50.10050:FF:000002">
    <property type="entry name" value="Eukaryotic translation initiation factor 5B"/>
    <property type="match status" value="1"/>
</dbReference>
<dbReference type="Pfam" id="PF11987">
    <property type="entry name" value="IF-2"/>
    <property type="match status" value="1"/>
</dbReference>
<feature type="compositionally biased region" description="Low complexity" evidence="13">
    <location>
        <begin position="1294"/>
        <end position="1305"/>
    </location>
</feature>
<dbReference type="NCBIfam" id="NF003078">
    <property type="entry name" value="PRK04004.1"/>
    <property type="match status" value="1"/>
</dbReference>
<comment type="caution">
    <text evidence="15">The sequence shown here is derived from an EMBL/GenBank/DDBJ whole genome shotgun (WGS) entry which is preliminary data.</text>
</comment>
<feature type="compositionally biased region" description="Basic and acidic residues" evidence="13">
    <location>
        <begin position="1476"/>
        <end position="1552"/>
    </location>
</feature>
<evidence type="ECO:0000256" key="3">
    <source>
        <dbReference type="ARBA" id="ARBA00011986"/>
    </source>
</evidence>
<dbReference type="GO" id="GO:0003743">
    <property type="term" value="F:translation initiation factor activity"/>
    <property type="evidence" value="ECO:0007669"/>
    <property type="project" value="UniProtKB-KW"/>
</dbReference>
<dbReference type="InterPro" id="IPR009000">
    <property type="entry name" value="Transl_B-barrel_sf"/>
</dbReference>
<dbReference type="GO" id="GO:0005525">
    <property type="term" value="F:GTP binding"/>
    <property type="evidence" value="ECO:0007669"/>
    <property type="project" value="UniProtKB-KW"/>
</dbReference>
<feature type="domain" description="Tr-type G" evidence="14">
    <location>
        <begin position="1740"/>
        <end position="1958"/>
    </location>
</feature>
<feature type="compositionally biased region" description="Basic and acidic residues" evidence="13">
    <location>
        <begin position="1593"/>
        <end position="1624"/>
    </location>
</feature>
<reference evidence="15" key="2">
    <citation type="submission" date="2023-05" db="EMBL/GenBank/DDBJ databases">
        <authorList>
            <consortium name="Lawrence Berkeley National Laboratory"/>
            <person name="Steindorff A."/>
            <person name="Hensen N."/>
            <person name="Bonometti L."/>
            <person name="Westerberg I."/>
            <person name="Brannstrom I.O."/>
            <person name="Guillou S."/>
            <person name="Cros-Aarteil S."/>
            <person name="Calhoun S."/>
            <person name="Haridas S."/>
            <person name="Kuo A."/>
            <person name="Mondo S."/>
            <person name="Pangilinan J."/>
            <person name="Riley R."/>
            <person name="Labutti K."/>
            <person name="Andreopoulos B."/>
            <person name="Lipzen A."/>
            <person name="Chen C."/>
            <person name="Yanf M."/>
            <person name="Daum C."/>
            <person name="Ng V."/>
            <person name="Clum A."/>
            <person name="Ohm R."/>
            <person name="Martin F."/>
            <person name="Silar P."/>
            <person name="Natvig D."/>
            <person name="Lalanne C."/>
            <person name="Gautier V."/>
            <person name="Ament-Velasquez S.L."/>
            <person name="Kruys A."/>
            <person name="Hutchinson M.I."/>
            <person name="Powell A.J."/>
            <person name="Barry K."/>
            <person name="Miller A.N."/>
            <person name="Grigoriev I.V."/>
            <person name="Debuchy R."/>
            <person name="Gladieux P."/>
            <person name="Thoren M.H."/>
            <person name="Johannesson H."/>
        </authorList>
    </citation>
    <scope>NUCLEOTIDE SEQUENCE</scope>
    <source>
        <strain evidence="15">CBS 538.74</strain>
    </source>
</reference>
<dbReference type="PANTHER" id="PTHR43381">
    <property type="entry name" value="TRANSLATION INITIATION FACTOR IF-2-RELATED"/>
    <property type="match status" value="1"/>
</dbReference>
<protein>
    <recommendedName>
        <fullName evidence="4">Eukaryotic translation initiation factor 5B</fullName>
        <ecNumber evidence="3">3.6.5.3</ecNumber>
    </recommendedName>
    <alternativeName>
        <fullName evidence="12">Translation initiation factor IF-2</fullName>
    </alternativeName>
</protein>
<evidence type="ECO:0000256" key="4">
    <source>
        <dbReference type="ARBA" id="ARBA00013824"/>
    </source>
</evidence>
<dbReference type="InterPro" id="IPR000795">
    <property type="entry name" value="T_Tr_GTP-bd_dom"/>
</dbReference>
<dbReference type="InterPro" id="IPR015943">
    <property type="entry name" value="WD40/YVTN_repeat-like_dom_sf"/>
</dbReference>
<dbReference type="InterPro" id="IPR005225">
    <property type="entry name" value="Small_GTP-bd"/>
</dbReference>
<dbReference type="NCBIfam" id="TIGR00231">
    <property type="entry name" value="small_GTP"/>
    <property type="match status" value="1"/>
</dbReference>
<reference evidence="15" key="1">
    <citation type="journal article" date="2023" name="Mol. Phylogenet. Evol.">
        <title>Genome-scale phylogeny and comparative genomics of the fungal order Sordariales.</title>
        <authorList>
            <person name="Hensen N."/>
            <person name="Bonometti L."/>
            <person name="Westerberg I."/>
            <person name="Brannstrom I.O."/>
            <person name="Guillou S."/>
            <person name="Cros-Aarteil S."/>
            <person name="Calhoun S."/>
            <person name="Haridas S."/>
            <person name="Kuo A."/>
            <person name="Mondo S."/>
            <person name="Pangilinan J."/>
            <person name="Riley R."/>
            <person name="LaButti K."/>
            <person name="Andreopoulos B."/>
            <person name="Lipzen A."/>
            <person name="Chen C."/>
            <person name="Yan M."/>
            <person name="Daum C."/>
            <person name="Ng V."/>
            <person name="Clum A."/>
            <person name="Steindorff A."/>
            <person name="Ohm R.A."/>
            <person name="Martin F."/>
            <person name="Silar P."/>
            <person name="Natvig D.O."/>
            <person name="Lalanne C."/>
            <person name="Gautier V."/>
            <person name="Ament-Velasquez S.L."/>
            <person name="Kruys A."/>
            <person name="Hutchinson M.I."/>
            <person name="Powell A.J."/>
            <person name="Barry K."/>
            <person name="Miller A.N."/>
            <person name="Grigoriev I.V."/>
            <person name="Debuchy R."/>
            <person name="Gladieux P."/>
            <person name="Hiltunen Thoren M."/>
            <person name="Johannesson H."/>
        </authorList>
    </citation>
    <scope>NUCLEOTIDE SEQUENCE</scope>
    <source>
        <strain evidence="15">CBS 538.74</strain>
    </source>
</reference>
<dbReference type="Gene3D" id="2.40.30.10">
    <property type="entry name" value="Translation factors"/>
    <property type="match status" value="2"/>
</dbReference>
<feature type="compositionally biased region" description="Basic and acidic residues" evidence="13">
    <location>
        <begin position="1648"/>
        <end position="1658"/>
    </location>
</feature>
<feature type="compositionally biased region" description="Low complexity" evidence="13">
    <location>
        <begin position="1449"/>
        <end position="1459"/>
    </location>
</feature>
<feature type="compositionally biased region" description="Basic and acidic residues" evidence="13">
    <location>
        <begin position="1713"/>
        <end position="1728"/>
    </location>
</feature>
<dbReference type="Gene3D" id="2.130.10.10">
    <property type="entry name" value="YVTN repeat-like/Quinoprotein amine dehydrogenase"/>
    <property type="match status" value="2"/>
</dbReference>
<dbReference type="SUPFAM" id="SSF52156">
    <property type="entry name" value="Initiation factor IF2/eIF5b, domain 3"/>
    <property type="match status" value="1"/>
</dbReference>
<evidence type="ECO:0000256" key="12">
    <source>
        <dbReference type="ARBA" id="ARBA00032478"/>
    </source>
</evidence>
<evidence type="ECO:0000256" key="7">
    <source>
        <dbReference type="ARBA" id="ARBA00022723"/>
    </source>
</evidence>
<dbReference type="Pfam" id="PF10433">
    <property type="entry name" value="Beta-prop_RSE1_1st"/>
    <property type="match status" value="1"/>
</dbReference>
<keyword evidence="9" id="KW-0378">Hydrolase</keyword>
<evidence type="ECO:0000256" key="1">
    <source>
        <dbReference type="ARBA" id="ARBA00004496"/>
    </source>
</evidence>
<dbReference type="Pfam" id="PF00009">
    <property type="entry name" value="GTP_EFTU"/>
    <property type="match status" value="1"/>
</dbReference>
<feature type="compositionally biased region" description="Low complexity" evidence="13">
    <location>
        <begin position="1430"/>
        <end position="1440"/>
    </location>
</feature>
<dbReference type="CDD" id="cd22249">
    <property type="entry name" value="UDM1_RNF168_RNF169-like"/>
    <property type="match status" value="1"/>
</dbReference>
<keyword evidence="16" id="KW-1185">Reference proteome</keyword>
<dbReference type="PRINTS" id="PR00315">
    <property type="entry name" value="ELONGATNFCT"/>
</dbReference>